<name>A0A975F0D4_9SPIR</name>
<sequence length="116" mass="13362">MAEIHAFMLPPAFCMYNGVAIISQDGNRIHFGLTRPEDTLLRIRLFHAFSSYLRDKKNPSAPKISFTILSRQQLLRYVLYLYEQTDSSLVNLTVAQPCCLAAPLRKEFFYENKKTG</sequence>
<dbReference type="AlphaFoldDB" id="A0A975F0D4"/>
<evidence type="ECO:0000313" key="1">
    <source>
        <dbReference type="EMBL" id="QTQ12275.1"/>
    </source>
</evidence>
<proteinExistence type="predicted"/>
<reference evidence="1" key="2">
    <citation type="journal article" date="2021" name="Microbiol. Resour. Announc.">
        <title>Complete Genome Sequences of Three Human Oral Treponema parvum Isolates.</title>
        <authorList>
            <person name="Zeng H."/>
            <person name="Watt R.M."/>
        </authorList>
    </citation>
    <scope>NUCLEOTIDE SEQUENCE</scope>
    <source>
        <strain evidence="1">ATCC 700773</strain>
    </source>
</reference>
<gene>
    <name evidence="1" type="ORF">HRI96_08735</name>
</gene>
<dbReference type="Proteomes" id="UP000671995">
    <property type="component" value="Chromosome"/>
</dbReference>
<organism evidence="1 2">
    <name type="scientific">Treponema parvum</name>
    <dbReference type="NCBI Taxonomy" id="138851"/>
    <lineage>
        <taxon>Bacteria</taxon>
        <taxon>Pseudomonadati</taxon>
        <taxon>Spirochaetota</taxon>
        <taxon>Spirochaetia</taxon>
        <taxon>Spirochaetales</taxon>
        <taxon>Treponemataceae</taxon>
        <taxon>Treponema</taxon>
    </lineage>
</organism>
<protein>
    <submittedName>
        <fullName evidence="1">Uncharacterized protein</fullName>
    </submittedName>
</protein>
<dbReference type="RefSeq" id="WP_210116989.1">
    <property type="nucleotide sequence ID" value="NZ_CP054257.1"/>
</dbReference>
<evidence type="ECO:0000313" key="2">
    <source>
        <dbReference type="Proteomes" id="UP000671995"/>
    </source>
</evidence>
<accession>A0A975F0D4</accession>
<reference evidence="1" key="1">
    <citation type="submission" date="2020-05" db="EMBL/GenBank/DDBJ databases">
        <authorList>
            <person name="Zeng H."/>
            <person name="Chan Y.K."/>
            <person name="Watt R.M."/>
        </authorList>
    </citation>
    <scope>NUCLEOTIDE SEQUENCE</scope>
    <source>
        <strain evidence="1">ATCC 700773</strain>
    </source>
</reference>
<dbReference type="EMBL" id="CP054257">
    <property type="protein sequence ID" value="QTQ12275.1"/>
    <property type="molecule type" value="Genomic_DNA"/>
</dbReference>